<dbReference type="InterPro" id="IPR050624">
    <property type="entry name" value="HTH-type_Tx_Regulator"/>
</dbReference>
<dbReference type="PRINTS" id="PR00455">
    <property type="entry name" value="HTHTETR"/>
</dbReference>
<evidence type="ECO:0000313" key="5">
    <source>
        <dbReference type="Proteomes" id="UP000317940"/>
    </source>
</evidence>
<feature type="DNA-binding region" description="H-T-H motif" evidence="2">
    <location>
        <begin position="31"/>
        <end position="50"/>
    </location>
</feature>
<keyword evidence="5" id="KW-1185">Reference proteome</keyword>
<dbReference type="OrthoDB" id="3193022at2"/>
<dbReference type="PROSITE" id="PS50977">
    <property type="entry name" value="HTH_TETR_2"/>
    <property type="match status" value="1"/>
</dbReference>
<evidence type="ECO:0000313" key="4">
    <source>
        <dbReference type="EMBL" id="TWF82596.1"/>
    </source>
</evidence>
<dbReference type="Gene3D" id="1.10.357.10">
    <property type="entry name" value="Tetracycline Repressor, domain 2"/>
    <property type="match status" value="1"/>
</dbReference>
<evidence type="ECO:0000256" key="2">
    <source>
        <dbReference type="PROSITE-ProRule" id="PRU00335"/>
    </source>
</evidence>
<sequence length="199" mass="22543">MAEDRRTRRTRRALRDALVALILERGYTGLTVEDIAERADVARATFYSHYRDKDDLFTKVTGDLLRELDERLHPLAEETGTGFTGKPLLELFRHAEEERDLYRVILRGEGDGKALRTFGDESVRRVAAVFTARAEHSRVAPRIPADLLARAWVGEQLAVLHWWLEQDTPPMPAAEAARMLLDLAIHGRYWASGLTPPAS</sequence>
<dbReference type="Proteomes" id="UP000317940">
    <property type="component" value="Unassembled WGS sequence"/>
</dbReference>
<organism evidence="4 5">
    <name type="scientific">Kitasatospora viridis</name>
    <dbReference type="NCBI Taxonomy" id="281105"/>
    <lineage>
        <taxon>Bacteria</taxon>
        <taxon>Bacillati</taxon>
        <taxon>Actinomycetota</taxon>
        <taxon>Actinomycetes</taxon>
        <taxon>Kitasatosporales</taxon>
        <taxon>Streptomycetaceae</taxon>
        <taxon>Kitasatospora</taxon>
    </lineage>
</organism>
<evidence type="ECO:0000256" key="1">
    <source>
        <dbReference type="ARBA" id="ARBA00023125"/>
    </source>
</evidence>
<proteinExistence type="predicted"/>
<dbReference type="InterPro" id="IPR001647">
    <property type="entry name" value="HTH_TetR"/>
</dbReference>
<evidence type="ECO:0000259" key="3">
    <source>
        <dbReference type="PROSITE" id="PS50977"/>
    </source>
</evidence>
<reference evidence="4 5" key="1">
    <citation type="submission" date="2019-06" db="EMBL/GenBank/DDBJ databases">
        <title>Sequencing the genomes of 1000 actinobacteria strains.</title>
        <authorList>
            <person name="Klenk H.-P."/>
        </authorList>
    </citation>
    <scope>NUCLEOTIDE SEQUENCE [LARGE SCALE GENOMIC DNA]</scope>
    <source>
        <strain evidence="4 5">DSM 44826</strain>
    </source>
</reference>
<feature type="domain" description="HTH tetR-type" evidence="3">
    <location>
        <begin position="8"/>
        <end position="68"/>
    </location>
</feature>
<protein>
    <submittedName>
        <fullName evidence="4">TetR family transcriptional regulator</fullName>
    </submittedName>
</protein>
<gene>
    <name evidence="4" type="ORF">FHX73_1478</name>
</gene>
<dbReference type="EMBL" id="VIWT01000004">
    <property type="protein sequence ID" value="TWF82596.1"/>
    <property type="molecule type" value="Genomic_DNA"/>
</dbReference>
<dbReference type="GO" id="GO:0003677">
    <property type="term" value="F:DNA binding"/>
    <property type="evidence" value="ECO:0007669"/>
    <property type="project" value="UniProtKB-UniRule"/>
</dbReference>
<keyword evidence="1 2" id="KW-0238">DNA-binding</keyword>
<comment type="caution">
    <text evidence="4">The sequence shown here is derived from an EMBL/GenBank/DDBJ whole genome shotgun (WGS) entry which is preliminary data.</text>
</comment>
<dbReference type="Pfam" id="PF00440">
    <property type="entry name" value="TetR_N"/>
    <property type="match status" value="1"/>
</dbReference>
<dbReference type="InterPro" id="IPR036271">
    <property type="entry name" value="Tet_transcr_reg_TetR-rel_C_sf"/>
</dbReference>
<dbReference type="PANTHER" id="PTHR43479">
    <property type="entry name" value="ACREF/ENVCD OPERON REPRESSOR-RELATED"/>
    <property type="match status" value="1"/>
</dbReference>
<dbReference type="SUPFAM" id="SSF48498">
    <property type="entry name" value="Tetracyclin repressor-like, C-terminal domain"/>
    <property type="match status" value="1"/>
</dbReference>
<dbReference type="RefSeq" id="WP_145909893.1">
    <property type="nucleotide sequence ID" value="NZ_BAAAMZ010000002.1"/>
</dbReference>
<dbReference type="AlphaFoldDB" id="A0A561T657"/>
<dbReference type="InterPro" id="IPR009057">
    <property type="entry name" value="Homeodomain-like_sf"/>
</dbReference>
<name>A0A561T657_9ACTN</name>
<accession>A0A561T657</accession>
<dbReference type="PANTHER" id="PTHR43479:SF7">
    <property type="entry name" value="TETR-FAMILY TRANSCRIPTIONAL REGULATOR"/>
    <property type="match status" value="1"/>
</dbReference>
<dbReference type="SUPFAM" id="SSF46689">
    <property type="entry name" value="Homeodomain-like"/>
    <property type="match status" value="1"/>
</dbReference>